<keyword evidence="4" id="KW-1185">Reference proteome</keyword>
<sequence>MTPTTAARRRSPIRRLAALATVPLLALAGAATAVAAPALHAEAVETAWVRAVHLVPELGAMTIGLAPFAGDGENELPPGDVPDAPVVAGERVLATAASYGTAGEYRQVPVGVYTVTVRPADADPTSDPILTGTLEAEAGNAYTLAGLGTKDDPQIASLGDDLAPPDQGSAKVRLLPAASAAASVDVVAQDGPTVATDARFATPTGYATVPDGPWTLQVSQAADEGGADLTTADVDLASGAVYTVLLLDGDGGSVRLEPLVDAVGMGTPPRDGVQTGGGWAAGRDVPAGVPAGLGLALAGGVALLVLRRREPSAVPTRR</sequence>
<feature type="chain" id="PRO_5038081052" evidence="1">
    <location>
        <begin position="36"/>
        <end position="318"/>
    </location>
</feature>
<name>A0A941DAZ5_9MICO</name>
<dbReference type="Proteomes" id="UP000677016">
    <property type="component" value="Unassembled WGS sequence"/>
</dbReference>
<evidence type="ECO:0000313" key="3">
    <source>
        <dbReference type="EMBL" id="MBR7744791.1"/>
    </source>
</evidence>
<feature type="domain" description="DUF4397" evidence="2">
    <location>
        <begin position="81"/>
        <end position="186"/>
    </location>
</feature>
<proteinExistence type="predicted"/>
<reference evidence="3" key="1">
    <citation type="submission" date="2021-04" db="EMBL/GenBank/DDBJ databases">
        <title>Phycicoccus avicenniae sp. nov., a novel endophytic actinomycetes isolated from branch of Avicennia mariana.</title>
        <authorList>
            <person name="Tuo L."/>
        </authorList>
    </citation>
    <scope>NUCLEOTIDE SEQUENCE</scope>
    <source>
        <strain evidence="3">BSK3Z-2</strain>
    </source>
</reference>
<comment type="caution">
    <text evidence="3">The sequence shown here is derived from an EMBL/GenBank/DDBJ whole genome shotgun (WGS) entry which is preliminary data.</text>
</comment>
<dbReference type="EMBL" id="JAGSNF010000024">
    <property type="protein sequence ID" value="MBR7744791.1"/>
    <property type="molecule type" value="Genomic_DNA"/>
</dbReference>
<feature type="signal peptide" evidence="1">
    <location>
        <begin position="1"/>
        <end position="35"/>
    </location>
</feature>
<dbReference type="Pfam" id="PF14344">
    <property type="entry name" value="DUF4397"/>
    <property type="match status" value="1"/>
</dbReference>
<organism evidence="3 4">
    <name type="scientific">Phycicoccus avicenniae</name>
    <dbReference type="NCBI Taxonomy" id="2828860"/>
    <lineage>
        <taxon>Bacteria</taxon>
        <taxon>Bacillati</taxon>
        <taxon>Actinomycetota</taxon>
        <taxon>Actinomycetes</taxon>
        <taxon>Micrococcales</taxon>
        <taxon>Intrasporangiaceae</taxon>
        <taxon>Phycicoccus</taxon>
    </lineage>
</organism>
<gene>
    <name evidence="3" type="ORF">KC207_15955</name>
</gene>
<protein>
    <submittedName>
        <fullName evidence="3">DUF4397 domain-containing protein</fullName>
    </submittedName>
</protein>
<evidence type="ECO:0000259" key="2">
    <source>
        <dbReference type="Pfam" id="PF14344"/>
    </source>
</evidence>
<keyword evidence="1" id="KW-0732">Signal</keyword>
<dbReference type="RefSeq" id="WP_211604320.1">
    <property type="nucleotide sequence ID" value="NZ_JAGSNF010000024.1"/>
</dbReference>
<evidence type="ECO:0000256" key="1">
    <source>
        <dbReference type="SAM" id="SignalP"/>
    </source>
</evidence>
<evidence type="ECO:0000313" key="4">
    <source>
        <dbReference type="Proteomes" id="UP000677016"/>
    </source>
</evidence>
<accession>A0A941DAZ5</accession>
<dbReference type="InterPro" id="IPR025510">
    <property type="entry name" value="DUF4397"/>
</dbReference>
<dbReference type="AlphaFoldDB" id="A0A941DAZ5"/>